<evidence type="ECO:0000256" key="2">
    <source>
        <dbReference type="SAM" id="Phobius"/>
    </source>
</evidence>
<protein>
    <recommendedName>
        <fullName evidence="5">Protein PET10</fullName>
    </recommendedName>
</protein>
<dbReference type="EMBL" id="HE576753">
    <property type="protein sequence ID" value="CCC68879.1"/>
    <property type="molecule type" value="Genomic_DNA"/>
</dbReference>
<dbReference type="OMA" id="FTTVYEN"/>
<evidence type="ECO:0008006" key="5">
    <source>
        <dbReference type="Google" id="ProtNLM"/>
    </source>
</evidence>
<dbReference type="KEGG" id="ncs:NCAS_0B07950"/>
<sequence>MSANNNTDSNEPPAKETSVVQFNSAVFTHLHRYPVVSKLLTKVDSLPLVGRTTAFLANAGSKFHQRSPAPVKTIINKILLVTMALDQLVNLLVFKEGIDAFLTSYKNHSNKLGVWIAWFIVDYFANIFNMILTEFLIKPFHLKANENAAAVKNTEGNLPHLAKLTNTTKSLTTDLQSKVQSNLQFVPSKDETLERIDTYIKPTYEMGRQTYKMVSDSYETNLSKSESVPRAIVSTGIDLGNFTIEKLKSVSTTATSTEDSTPVPEQQPLQATQ</sequence>
<dbReference type="HOGENOM" id="CLU_062295_0_0_1"/>
<name>G0VAE9_NAUCA</name>
<dbReference type="STRING" id="1064592.G0VAE9"/>
<dbReference type="GO" id="GO:0009060">
    <property type="term" value="P:aerobic respiration"/>
    <property type="evidence" value="ECO:0007669"/>
    <property type="project" value="EnsemblFungi"/>
</dbReference>
<evidence type="ECO:0000313" key="3">
    <source>
        <dbReference type="EMBL" id="CCC68879.1"/>
    </source>
</evidence>
<keyword evidence="2" id="KW-0472">Membrane</keyword>
<dbReference type="GeneID" id="96902436"/>
<dbReference type="GO" id="GO:0044877">
    <property type="term" value="F:protein-containing complex binding"/>
    <property type="evidence" value="ECO:0007669"/>
    <property type="project" value="EnsemblFungi"/>
</dbReference>
<dbReference type="GO" id="GO:0034389">
    <property type="term" value="P:lipid droplet organization"/>
    <property type="evidence" value="ECO:0007669"/>
    <property type="project" value="EnsemblFungi"/>
</dbReference>
<keyword evidence="2" id="KW-1133">Transmembrane helix</keyword>
<accession>G0VAE9</accession>
<feature type="region of interest" description="Disordered" evidence="1">
    <location>
        <begin position="250"/>
        <end position="273"/>
    </location>
</feature>
<dbReference type="FunCoup" id="G0VAE9">
    <property type="interactions" value="212"/>
</dbReference>
<dbReference type="InParanoid" id="G0VAE9"/>
<organism evidence="3 4">
    <name type="scientific">Naumovozyma castellii</name>
    <name type="common">Yeast</name>
    <name type="synonym">Saccharomyces castellii</name>
    <dbReference type="NCBI Taxonomy" id="27288"/>
    <lineage>
        <taxon>Eukaryota</taxon>
        <taxon>Fungi</taxon>
        <taxon>Dikarya</taxon>
        <taxon>Ascomycota</taxon>
        <taxon>Saccharomycotina</taxon>
        <taxon>Saccharomycetes</taxon>
        <taxon>Saccharomycetales</taxon>
        <taxon>Saccharomycetaceae</taxon>
        <taxon>Naumovozyma</taxon>
    </lineage>
</organism>
<evidence type="ECO:0000313" key="4">
    <source>
        <dbReference type="Proteomes" id="UP000001640"/>
    </source>
</evidence>
<proteinExistence type="predicted"/>
<keyword evidence="2" id="KW-0812">Transmembrane</keyword>
<keyword evidence="4" id="KW-1185">Reference proteome</keyword>
<evidence type="ECO:0000256" key="1">
    <source>
        <dbReference type="SAM" id="MobiDB-lite"/>
    </source>
</evidence>
<dbReference type="Pfam" id="PF17316">
    <property type="entry name" value="Perilipin_2"/>
    <property type="match status" value="1"/>
</dbReference>
<feature type="transmembrane region" description="Helical" evidence="2">
    <location>
        <begin position="114"/>
        <end position="137"/>
    </location>
</feature>
<dbReference type="Proteomes" id="UP000001640">
    <property type="component" value="Chromosome 2"/>
</dbReference>
<dbReference type="AlphaFoldDB" id="G0VAE9"/>
<gene>
    <name evidence="3" type="primary">NCAS0B07950</name>
    <name evidence="3" type="ordered locus">NCAS_0B07950</name>
</gene>
<dbReference type="GO" id="GO:0005811">
    <property type="term" value="C:lipid droplet"/>
    <property type="evidence" value="ECO:0007669"/>
    <property type="project" value="EnsemblFungi"/>
</dbReference>
<reference evidence="3 4" key="1">
    <citation type="journal article" date="2011" name="Proc. Natl. Acad. Sci. U.S.A.">
        <title>Evolutionary erosion of yeast sex chromosomes by mating-type switching accidents.</title>
        <authorList>
            <person name="Gordon J.L."/>
            <person name="Armisen D."/>
            <person name="Proux-Wera E."/>
            <person name="Oheigeartaigh S.S."/>
            <person name="Byrne K.P."/>
            <person name="Wolfe K.H."/>
        </authorList>
    </citation>
    <scope>NUCLEOTIDE SEQUENCE [LARGE SCALE GENOMIC DNA]</scope>
    <source>
        <strain evidence="4">ATCC 76901 / BCRC 22586 / CBS 4309 / NBRC 1992 / NRRL Y-12630</strain>
    </source>
</reference>
<dbReference type="RefSeq" id="XP_003675250.1">
    <property type="nucleotide sequence ID" value="XM_003675202.1"/>
</dbReference>
<dbReference type="OrthoDB" id="4065633at2759"/>
<dbReference type="eggNOG" id="ENOG502RZ27">
    <property type="taxonomic scope" value="Eukaryota"/>
</dbReference>
<reference key="2">
    <citation type="submission" date="2011-08" db="EMBL/GenBank/DDBJ databases">
        <title>Genome sequence of Naumovozyma castellii.</title>
        <authorList>
            <person name="Gordon J.L."/>
            <person name="Armisen D."/>
            <person name="Proux-Wera E."/>
            <person name="OhEigeartaigh S.S."/>
            <person name="Byrne K.P."/>
            <person name="Wolfe K.H."/>
        </authorList>
    </citation>
    <scope>NUCLEOTIDE SEQUENCE</scope>
    <source>
        <strain>Type strain:CBS 4309</strain>
    </source>
</reference>